<comment type="caution">
    <text evidence="1">The sequence shown here is derived from an EMBL/GenBank/DDBJ whole genome shotgun (WGS) entry which is preliminary data.</text>
</comment>
<dbReference type="Gene3D" id="1.20.1050.10">
    <property type="match status" value="1"/>
</dbReference>
<dbReference type="InterPro" id="IPR036249">
    <property type="entry name" value="Thioredoxin-like_sf"/>
</dbReference>
<dbReference type="Gene3D" id="3.40.30.10">
    <property type="entry name" value="Glutaredoxin"/>
    <property type="match status" value="1"/>
</dbReference>
<dbReference type="SUPFAM" id="SSF47616">
    <property type="entry name" value="GST C-terminal domain-like"/>
    <property type="match status" value="1"/>
</dbReference>
<name>A0A6M7TWL0_RHILI</name>
<dbReference type="Pfam" id="PF13417">
    <property type="entry name" value="GST_N_3"/>
    <property type="match status" value="1"/>
</dbReference>
<accession>A0A6M7TWL0</accession>
<organism evidence="1 2">
    <name type="scientific">Rhizobium loti</name>
    <name type="common">Mesorhizobium loti</name>
    <dbReference type="NCBI Taxonomy" id="381"/>
    <lineage>
        <taxon>Bacteria</taxon>
        <taxon>Pseudomonadati</taxon>
        <taxon>Pseudomonadota</taxon>
        <taxon>Alphaproteobacteria</taxon>
        <taxon>Hyphomicrobiales</taxon>
        <taxon>Phyllobacteriaceae</taxon>
        <taxon>Mesorhizobium</taxon>
    </lineage>
</organism>
<dbReference type="Pfam" id="PF13410">
    <property type="entry name" value="GST_C_2"/>
    <property type="match status" value="1"/>
</dbReference>
<dbReference type="Proteomes" id="UP000093737">
    <property type="component" value="Unassembled WGS sequence"/>
</dbReference>
<dbReference type="EMBL" id="LYTK01000022">
    <property type="protein sequence ID" value="OBQ59899.1"/>
    <property type="molecule type" value="Genomic_DNA"/>
</dbReference>
<evidence type="ECO:0000313" key="1">
    <source>
        <dbReference type="EMBL" id="OBQ59899.1"/>
    </source>
</evidence>
<dbReference type="PROSITE" id="PS50404">
    <property type="entry name" value="GST_NTER"/>
    <property type="match status" value="1"/>
</dbReference>
<dbReference type="CDD" id="cd03205">
    <property type="entry name" value="GST_C_6"/>
    <property type="match status" value="1"/>
</dbReference>
<gene>
    <name evidence="1" type="ORF">A8145_25055</name>
</gene>
<dbReference type="SUPFAM" id="SSF52833">
    <property type="entry name" value="Thioredoxin-like"/>
    <property type="match status" value="1"/>
</dbReference>
<dbReference type="InterPro" id="IPR040079">
    <property type="entry name" value="Glutathione_S-Trfase"/>
</dbReference>
<reference evidence="1 2" key="1">
    <citation type="submission" date="2016-05" db="EMBL/GenBank/DDBJ databases">
        <authorList>
            <person name="Ramsay J.P."/>
        </authorList>
    </citation>
    <scope>NUCLEOTIDE SEQUENCE [LARGE SCALE GENOMIC DNA]</scope>
    <source>
        <strain evidence="1 2">NZP2042</strain>
    </source>
</reference>
<dbReference type="PANTHER" id="PTHR44051">
    <property type="entry name" value="GLUTATHIONE S-TRANSFERASE-RELATED"/>
    <property type="match status" value="1"/>
</dbReference>
<evidence type="ECO:0000313" key="2">
    <source>
        <dbReference type="Proteomes" id="UP000093737"/>
    </source>
</evidence>
<dbReference type="PANTHER" id="PTHR44051:SF8">
    <property type="entry name" value="GLUTATHIONE S-TRANSFERASE GSTA"/>
    <property type="match status" value="1"/>
</dbReference>
<dbReference type="RefSeq" id="WP_056577608.1">
    <property type="nucleotide sequence ID" value="NZ_CP033334.1"/>
</dbReference>
<protein>
    <submittedName>
        <fullName evidence="1">Glutathione S-transferase</fullName>
    </submittedName>
</protein>
<dbReference type="InterPro" id="IPR004045">
    <property type="entry name" value="Glutathione_S-Trfase_N"/>
</dbReference>
<dbReference type="PROSITE" id="PS50405">
    <property type="entry name" value="GST_CTER"/>
    <property type="match status" value="1"/>
</dbReference>
<dbReference type="InterPro" id="IPR036282">
    <property type="entry name" value="Glutathione-S-Trfase_C_sf"/>
</dbReference>
<sequence length="208" mass="23111">MILIGQYDSPFVRRVGIALTMYGISFEHRPWSAFGDAEKIRPYNPLTRVPTLVLDNGEVLIESHLILDYLDSLVPADRRMFPVSEPKRHQALKVSALATGLGDKAVSLFYEKRLHEKLSELWVGRCRTQIEAVLAVLEAERAERPTAYWFGDHIGHADIAVAAVLRFIGEAHPGLVSLADFPALGAHAKRMEALAAFQEISQPFIAPA</sequence>
<dbReference type="SFLD" id="SFLDS00019">
    <property type="entry name" value="Glutathione_Transferase_(cytos"/>
    <property type="match status" value="1"/>
</dbReference>
<dbReference type="AlphaFoldDB" id="A0A6M7TWL0"/>
<dbReference type="InterPro" id="IPR010987">
    <property type="entry name" value="Glutathione-S-Trfase_C-like"/>
</dbReference>
<proteinExistence type="predicted"/>